<evidence type="ECO:0000313" key="2">
    <source>
        <dbReference type="EMBL" id="MFC5473921.1"/>
    </source>
</evidence>
<gene>
    <name evidence="2" type="ORF">ACFPM8_08100</name>
</gene>
<proteinExistence type="predicted"/>
<dbReference type="Proteomes" id="UP001596045">
    <property type="component" value="Unassembled WGS sequence"/>
</dbReference>
<feature type="signal peptide" evidence="1">
    <location>
        <begin position="1"/>
        <end position="20"/>
    </location>
</feature>
<dbReference type="EMBL" id="JBHSMT010000013">
    <property type="protein sequence ID" value="MFC5473921.1"/>
    <property type="molecule type" value="Genomic_DNA"/>
</dbReference>
<organism evidence="2 3">
    <name type="scientific">Paraherbaspirillum soli</name>
    <dbReference type="NCBI Taxonomy" id="631222"/>
    <lineage>
        <taxon>Bacteria</taxon>
        <taxon>Pseudomonadati</taxon>
        <taxon>Pseudomonadota</taxon>
        <taxon>Betaproteobacteria</taxon>
        <taxon>Burkholderiales</taxon>
        <taxon>Oxalobacteraceae</taxon>
        <taxon>Paraherbaspirillum</taxon>
    </lineage>
</organism>
<keyword evidence="3" id="KW-1185">Reference proteome</keyword>
<keyword evidence="1" id="KW-0732">Signal</keyword>
<dbReference type="InterPro" id="IPR011992">
    <property type="entry name" value="EF-hand-dom_pair"/>
</dbReference>
<dbReference type="SUPFAM" id="SSF47473">
    <property type="entry name" value="EF-hand"/>
    <property type="match status" value="1"/>
</dbReference>
<dbReference type="RefSeq" id="WP_378996883.1">
    <property type="nucleotide sequence ID" value="NZ_JBHSMT010000013.1"/>
</dbReference>
<name>A0ABW0M8Q6_9BURK</name>
<reference evidence="3" key="1">
    <citation type="journal article" date="2019" name="Int. J. Syst. Evol. Microbiol.">
        <title>The Global Catalogue of Microorganisms (GCM) 10K type strain sequencing project: providing services to taxonomists for standard genome sequencing and annotation.</title>
        <authorList>
            <consortium name="The Broad Institute Genomics Platform"/>
            <consortium name="The Broad Institute Genome Sequencing Center for Infectious Disease"/>
            <person name="Wu L."/>
            <person name="Ma J."/>
        </authorList>
    </citation>
    <scope>NUCLEOTIDE SEQUENCE [LARGE SCALE GENOMIC DNA]</scope>
    <source>
        <strain evidence="3">JCM 17066</strain>
    </source>
</reference>
<protein>
    <submittedName>
        <fullName evidence="2">EF-hand domain-containing protein</fullName>
    </submittedName>
</protein>
<evidence type="ECO:0000256" key="1">
    <source>
        <dbReference type="SAM" id="SignalP"/>
    </source>
</evidence>
<comment type="caution">
    <text evidence="2">The sequence shown here is derived from an EMBL/GenBank/DDBJ whole genome shotgun (WGS) entry which is preliminary data.</text>
</comment>
<evidence type="ECO:0000313" key="3">
    <source>
        <dbReference type="Proteomes" id="UP001596045"/>
    </source>
</evidence>
<sequence length="137" mass="14117">MKNFLILSALAISSLAVVQANPAAAQTAANLSAVPSRAGMAQLGDPYVPPHVKAAARTAVAAPAVARGSLQTQALQKLQAKFNEADTDSVGSVTKAQAQKAGFGFVANNFEQIDAGHTGRVTFENVKSFMRSNGASF</sequence>
<accession>A0ABW0M8Q6</accession>
<feature type="chain" id="PRO_5045849906" evidence="1">
    <location>
        <begin position="21"/>
        <end position="137"/>
    </location>
</feature>